<comment type="caution">
    <text evidence="1">The sequence shown here is derived from an EMBL/GenBank/DDBJ whole genome shotgun (WGS) entry which is preliminary data.</text>
</comment>
<name>A0ABV6YZB7_UNCC1</name>
<evidence type="ECO:0000313" key="1">
    <source>
        <dbReference type="EMBL" id="MFC1851528.1"/>
    </source>
</evidence>
<reference evidence="1 2" key="1">
    <citation type="submission" date="2024-09" db="EMBL/GenBank/DDBJ databases">
        <title>Laminarin stimulates single cell rates of sulfate reduction while oxygen inhibits transcriptomic activity in coastal marine sediment.</title>
        <authorList>
            <person name="Lindsay M."/>
            <person name="Orcutt B."/>
            <person name="Emerson D."/>
            <person name="Stepanauskas R."/>
            <person name="D'Angelo T."/>
        </authorList>
    </citation>
    <scope>NUCLEOTIDE SEQUENCE [LARGE SCALE GENOMIC DNA]</scope>
    <source>
        <strain evidence="1">SAG AM-311-K15</strain>
    </source>
</reference>
<keyword evidence="2" id="KW-1185">Reference proteome</keyword>
<evidence type="ECO:0000313" key="2">
    <source>
        <dbReference type="Proteomes" id="UP001594351"/>
    </source>
</evidence>
<organism evidence="1 2">
    <name type="scientific">candidate division CSSED10-310 bacterium</name>
    <dbReference type="NCBI Taxonomy" id="2855610"/>
    <lineage>
        <taxon>Bacteria</taxon>
        <taxon>Bacteria division CSSED10-310</taxon>
    </lineage>
</organism>
<gene>
    <name evidence="1" type="ORF">ACFL27_15135</name>
</gene>
<protein>
    <submittedName>
        <fullName evidence="1">Uncharacterized protein</fullName>
    </submittedName>
</protein>
<proteinExistence type="predicted"/>
<accession>A0ABV6YZB7</accession>
<dbReference type="EMBL" id="JBHPBY010000197">
    <property type="protein sequence ID" value="MFC1851528.1"/>
    <property type="molecule type" value="Genomic_DNA"/>
</dbReference>
<sequence length="50" mass="5761">MNKDFANCAQCPIEVGSAYSVHLLFPLSQEVEQVHHNMTADHTQPNREHW</sequence>
<dbReference type="Proteomes" id="UP001594351">
    <property type="component" value="Unassembled WGS sequence"/>
</dbReference>